<gene>
    <name evidence="1" type="ORF">DdX_21875</name>
</gene>
<comment type="caution">
    <text evidence="1">The sequence shown here is derived from an EMBL/GenBank/DDBJ whole genome shotgun (WGS) entry which is preliminary data.</text>
</comment>
<dbReference type="AlphaFoldDB" id="A0AAD4MF17"/>
<keyword evidence="2" id="KW-1185">Reference proteome</keyword>
<protein>
    <submittedName>
        <fullName evidence="1">Uncharacterized protein</fullName>
    </submittedName>
</protein>
<dbReference type="EMBL" id="JAKKPZ010000924">
    <property type="protein sequence ID" value="KAI1691458.1"/>
    <property type="molecule type" value="Genomic_DNA"/>
</dbReference>
<reference evidence="1" key="1">
    <citation type="submission" date="2022-01" db="EMBL/GenBank/DDBJ databases">
        <title>Genome Sequence Resource for Two Populations of Ditylenchus destructor, the Migratory Endoparasitic Phytonematode.</title>
        <authorList>
            <person name="Zhang H."/>
            <person name="Lin R."/>
            <person name="Xie B."/>
        </authorList>
    </citation>
    <scope>NUCLEOTIDE SEQUENCE</scope>
    <source>
        <strain evidence="1">BazhouSP</strain>
    </source>
</reference>
<sequence length="227" mass="25737">MANRLIAMSVSVFTNTPTLGQSKIHTRAREIIKSSKAFCETDECSPAAKQIIALLTSLLEASSTNSQLHSTESIDEHRRQHSIVIANLPESANGSAQTRVREDTKHVKDILDQLEIEAAPITVYRMGKRGENSPRLLKVEMPTKQHTRRILQTKNNLSNSQVYSQVRIRASLTPEDLAKRAELIKKCNEMRTSDPDKQHDFVVWRGQIIRRAEIQDKLDEEKEKANT</sequence>
<dbReference type="Proteomes" id="UP001201812">
    <property type="component" value="Unassembled WGS sequence"/>
</dbReference>
<evidence type="ECO:0000313" key="2">
    <source>
        <dbReference type="Proteomes" id="UP001201812"/>
    </source>
</evidence>
<accession>A0AAD4MF17</accession>
<name>A0AAD4MF17_9BILA</name>
<organism evidence="1 2">
    <name type="scientific">Ditylenchus destructor</name>
    <dbReference type="NCBI Taxonomy" id="166010"/>
    <lineage>
        <taxon>Eukaryota</taxon>
        <taxon>Metazoa</taxon>
        <taxon>Ecdysozoa</taxon>
        <taxon>Nematoda</taxon>
        <taxon>Chromadorea</taxon>
        <taxon>Rhabditida</taxon>
        <taxon>Tylenchina</taxon>
        <taxon>Tylenchomorpha</taxon>
        <taxon>Sphaerularioidea</taxon>
        <taxon>Anguinidae</taxon>
        <taxon>Anguininae</taxon>
        <taxon>Ditylenchus</taxon>
    </lineage>
</organism>
<evidence type="ECO:0000313" key="1">
    <source>
        <dbReference type="EMBL" id="KAI1691458.1"/>
    </source>
</evidence>
<proteinExistence type="predicted"/>